<evidence type="ECO:0000313" key="3">
    <source>
        <dbReference type="EMBL" id="SNR65611.1"/>
    </source>
</evidence>
<keyword evidence="4" id="KW-1185">Reference proteome</keyword>
<proteinExistence type="predicted"/>
<feature type="compositionally biased region" description="Low complexity" evidence="1">
    <location>
        <begin position="14"/>
        <end position="26"/>
    </location>
</feature>
<sequence length="557" mass="59285">MSEEKAPPIEEKAPAAGEKAPPVAEETPPIKVELNGGRGGRRRLVTALAATVVLVVLAGIVYRVLRRDPDPPQALCPGLTTTHGDGFALTPHGTVNGPECVGWLIDDDYRFGSTDTEVNDVLGRIVQENIRVRDDPAARPYVRIGLLMPMTATQGSALAAAEIRNSLQGAYAAQVQANTDGPTALGDARPWFQLVLINEATDQSGWRTAVDALVPLTGGAHPLVAVTGLGISIPATAEAGKRLGELRIPSIGSVVTADDMTAGDWMFKVSPSNRQYAAALDGYLDSLDTRKPVTGFLVWDRNPDNYVATLRTALIGEFGVDYNLDQHNQGFNGSKPPHDGTPQLFTPIVRDICAVDPDIIFYSGRDRDLRAFVEALGHRGQCQRKVRPILLATGATGLTITERQIDAAQVGILDAASTDLAGWRRNVAGTPAEYAAFAKQFAGLGFPDKSLDSGYAIMQRDAVVAAIWATRRDIAAKTAANGGRADADRLTETTNGADVRNALFSSANDTVPAASGRFYFREKPGNDLWPLGRPVPVIRFGKAATALPAPALLPSAF</sequence>
<accession>A0A238Y491</accession>
<reference evidence="3 4" key="1">
    <citation type="submission" date="2017-06" db="EMBL/GenBank/DDBJ databases">
        <authorList>
            <person name="Kim H.J."/>
            <person name="Triplett B.A."/>
        </authorList>
    </citation>
    <scope>NUCLEOTIDE SEQUENCE [LARGE SCALE GENOMIC DNA]</scope>
    <source>
        <strain evidence="3 4">DSM 43151</strain>
    </source>
</reference>
<dbReference type="RefSeq" id="WP_089293413.1">
    <property type="nucleotide sequence ID" value="NZ_BOMU01000038.1"/>
</dbReference>
<dbReference type="AlphaFoldDB" id="A0A238Y491"/>
<dbReference type="OrthoDB" id="3440574at2"/>
<keyword evidence="2" id="KW-1133">Transmembrane helix</keyword>
<keyword evidence="2" id="KW-0812">Transmembrane</keyword>
<dbReference type="Proteomes" id="UP000198415">
    <property type="component" value="Unassembled WGS sequence"/>
</dbReference>
<feature type="region of interest" description="Disordered" evidence="1">
    <location>
        <begin position="1"/>
        <end position="30"/>
    </location>
</feature>
<gene>
    <name evidence="3" type="ORF">SAMN06264365_104227</name>
</gene>
<evidence type="ECO:0000256" key="2">
    <source>
        <dbReference type="SAM" id="Phobius"/>
    </source>
</evidence>
<dbReference type="Gene3D" id="3.40.50.2300">
    <property type="match status" value="2"/>
</dbReference>
<organism evidence="3 4">
    <name type="scientific">Actinoplanes regularis</name>
    <dbReference type="NCBI Taxonomy" id="52697"/>
    <lineage>
        <taxon>Bacteria</taxon>
        <taxon>Bacillati</taxon>
        <taxon>Actinomycetota</taxon>
        <taxon>Actinomycetes</taxon>
        <taxon>Micromonosporales</taxon>
        <taxon>Micromonosporaceae</taxon>
        <taxon>Actinoplanes</taxon>
    </lineage>
</organism>
<dbReference type="InterPro" id="IPR028082">
    <property type="entry name" value="Peripla_BP_I"/>
</dbReference>
<evidence type="ECO:0000256" key="1">
    <source>
        <dbReference type="SAM" id="MobiDB-lite"/>
    </source>
</evidence>
<feature type="compositionally biased region" description="Basic and acidic residues" evidence="1">
    <location>
        <begin position="1"/>
        <end position="13"/>
    </location>
</feature>
<dbReference type="SUPFAM" id="SSF53822">
    <property type="entry name" value="Periplasmic binding protein-like I"/>
    <property type="match status" value="1"/>
</dbReference>
<name>A0A238Y491_9ACTN</name>
<dbReference type="EMBL" id="FZNR01000004">
    <property type="protein sequence ID" value="SNR65611.1"/>
    <property type="molecule type" value="Genomic_DNA"/>
</dbReference>
<keyword evidence="2" id="KW-0472">Membrane</keyword>
<feature type="transmembrane region" description="Helical" evidence="2">
    <location>
        <begin position="44"/>
        <end position="65"/>
    </location>
</feature>
<protein>
    <submittedName>
        <fullName evidence="3">ABC-type branched-chain amino acid transport system, substrate-binding protein</fullName>
    </submittedName>
</protein>
<evidence type="ECO:0000313" key="4">
    <source>
        <dbReference type="Proteomes" id="UP000198415"/>
    </source>
</evidence>